<keyword evidence="1" id="KW-0472">Membrane</keyword>
<accession>A0A4S3KSJ6</accession>
<dbReference type="EMBL" id="MWQO01000015">
    <property type="protein sequence ID" value="THD11174.1"/>
    <property type="molecule type" value="Genomic_DNA"/>
</dbReference>
<keyword evidence="1" id="KW-0812">Transmembrane</keyword>
<dbReference type="AlphaFoldDB" id="A0A4S3KSJ6"/>
<dbReference type="RefSeq" id="WP_081127845.1">
    <property type="nucleotide sequence ID" value="NZ_LDOS01000002.1"/>
</dbReference>
<feature type="transmembrane region" description="Helical" evidence="1">
    <location>
        <begin position="41"/>
        <end position="59"/>
    </location>
</feature>
<name>A0A4S3KSJ6_9GAMM</name>
<comment type="caution">
    <text evidence="2">The sequence shown here is derived from an EMBL/GenBank/DDBJ whole genome shotgun (WGS) entry which is preliminary data.</text>
</comment>
<evidence type="ECO:0000313" key="2">
    <source>
        <dbReference type="EMBL" id="THD11174.1"/>
    </source>
</evidence>
<sequence>MLTGAAARPYRSIPDRFGATEIGFIAASIATCYYRSGLATVQAWTLGASVVAGAIRVALLRRRLKD</sequence>
<evidence type="ECO:0000313" key="3">
    <source>
        <dbReference type="Proteomes" id="UP000307749"/>
    </source>
</evidence>
<evidence type="ECO:0000256" key="1">
    <source>
        <dbReference type="SAM" id="Phobius"/>
    </source>
</evidence>
<organism evidence="2 3">
    <name type="scientific">Metallibacterium scheffleri</name>
    <dbReference type="NCBI Taxonomy" id="993689"/>
    <lineage>
        <taxon>Bacteria</taxon>
        <taxon>Pseudomonadati</taxon>
        <taxon>Pseudomonadota</taxon>
        <taxon>Gammaproteobacteria</taxon>
        <taxon>Lysobacterales</taxon>
        <taxon>Rhodanobacteraceae</taxon>
        <taxon>Metallibacterium</taxon>
    </lineage>
</organism>
<reference evidence="2 3" key="1">
    <citation type="submission" date="2017-02" db="EMBL/GenBank/DDBJ databases">
        <title>Whole genome sequencing of Metallibacterium scheffleri DSM 24874 (T).</title>
        <authorList>
            <person name="Kumar S."/>
            <person name="Patil P."/>
            <person name="Patil P.B."/>
        </authorList>
    </citation>
    <scope>NUCLEOTIDE SEQUENCE [LARGE SCALE GENOMIC DNA]</scope>
    <source>
        <strain evidence="2 3">DSM 24874</strain>
    </source>
</reference>
<dbReference type="Proteomes" id="UP000307749">
    <property type="component" value="Unassembled WGS sequence"/>
</dbReference>
<proteinExistence type="predicted"/>
<gene>
    <name evidence="2" type="ORF">B1806_04595</name>
</gene>
<protein>
    <submittedName>
        <fullName evidence="2">Uncharacterized protein</fullName>
    </submittedName>
</protein>
<keyword evidence="3" id="KW-1185">Reference proteome</keyword>
<dbReference type="STRING" id="993689.GCA_002077135_02295"/>
<keyword evidence="1" id="KW-1133">Transmembrane helix</keyword>